<name>A0A1E3HUV4_9TREE</name>
<comment type="caution">
    <text evidence="1">The sequence shown here is derived from an EMBL/GenBank/DDBJ whole genome shotgun (WGS) entry which is preliminary data.</text>
</comment>
<dbReference type="AlphaFoldDB" id="A0A1E3HUV4"/>
<keyword evidence="2" id="KW-1185">Reference proteome</keyword>
<proteinExistence type="predicted"/>
<sequence length="96" mass="11040">MRFYGKDARWYRLGSEHVLNAISKVPEDVPSTLKEALRGEEKEFWRMAIKTELSTIEGKDVRSGRKQCCRNGGRSWDTKSKLVKPTSKGRILNGRL</sequence>
<protein>
    <submittedName>
        <fullName evidence="1">Uncharacterized protein</fullName>
    </submittedName>
</protein>
<dbReference type="RefSeq" id="XP_018994128.1">
    <property type="nucleotide sequence ID" value="XM_019137102.1"/>
</dbReference>
<dbReference type="EMBL" id="AWGJ01000005">
    <property type="protein sequence ID" value="ODN79281.1"/>
    <property type="molecule type" value="Genomic_DNA"/>
</dbReference>
<organism evidence="1 2">
    <name type="scientific">Cryptococcus amylolentus CBS 6039</name>
    <dbReference type="NCBI Taxonomy" id="1295533"/>
    <lineage>
        <taxon>Eukaryota</taxon>
        <taxon>Fungi</taxon>
        <taxon>Dikarya</taxon>
        <taxon>Basidiomycota</taxon>
        <taxon>Agaricomycotina</taxon>
        <taxon>Tremellomycetes</taxon>
        <taxon>Tremellales</taxon>
        <taxon>Cryptococcaceae</taxon>
        <taxon>Cryptococcus</taxon>
    </lineage>
</organism>
<dbReference type="Proteomes" id="UP000094065">
    <property type="component" value="Unassembled WGS sequence"/>
</dbReference>
<reference evidence="1 2" key="1">
    <citation type="submission" date="2016-06" db="EMBL/GenBank/DDBJ databases">
        <title>Evolution of pathogenesis and genome organization in the Tremellales.</title>
        <authorList>
            <person name="Cuomo C."/>
            <person name="Litvintseva A."/>
            <person name="Heitman J."/>
            <person name="Chen Y."/>
            <person name="Sun S."/>
            <person name="Springer D."/>
            <person name="Dromer F."/>
            <person name="Young S."/>
            <person name="Zeng Q."/>
            <person name="Chapman S."/>
            <person name="Gujja S."/>
            <person name="Saif S."/>
            <person name="Birren B."/>
        </authorList>
    </citation>
    <scope>NUCLEOTIDE SEQUENCE [LARGE SCALE GENOMIC DNA]</scope>
    <source>
        <strain evidence="1 2">CBS 6039</strain>
    </source>
</reference>
<evidence type="ECO:0000313" key="1">
    <source>
        <dbReference type="EMBL" id="ODN79281.1"/>
    </source>
</evidence>
<evidence type="ECO:0000313" key="2">
    <source>
        <dbReference type="Proteomes" id="UP000094065"/>
    </source>
</evidence>
<gene>
    <name evidence="1" type="ORF">L202_03294</name>
</gene>
<accession>A0A1E3HUV4</accession>
<dbReference type="GeneID" id="30154603"/>